<dbReference type="RefSeq" id="YP_010084853.1">
    <property type="nucleotide sequence ID" value="NC_055165.1"/>
</dbReference>
<dbReference type="EMBL" id="MF599468">
    <property type="protein sequence ID" value="ATE87110.1"/>
    <property type="molecule type" value="Genomic_DNA"/>
</dbReference>
<dbReference type="GeneID" id="65099873"/>
<proteinExistence type="predicted"/>
<name>A0A291B0U5_9VIRU</name>
<protein>
    <submittedName>
        <fullName evidence="1">Uncharacterized protein</fullName>
    </submittedName>
</protein>
<gene>
    <name evidence="1" type="primary">101R</name>
</gene>
<reference evidence="1" key="2">
    <citation type="journal article" date="2017" name="Sci. Rep.">
        <title>Characterization of a new member of Iridoviridae, Shrimp hemocyte iridescent virus (SHIV), found in white leg shrimp (Litopenaeus vannamei).</title>
        <authorList>
            <person name="Qiu L."/>
            <person name="Chen M.M."/>
            <person name="Wan X.Y."/>
            <person name="Li C."/>
            <person name="Zhang Q.L."/>
            <person name="Wang R.Y."/>
            <person name="Cheng D.Y."/>
            <person name="Dong X."/>
            <person name="Yang B."/>
            <person name="Wang X.H."/>
            <person name="Xiang J.H."/>
            <person name="Huang J."/>
        </authorList>
    </citation>
    <scope>NUCLEOTIDE SEQUENCE [LARGE SCALE GENOMIC DNA]</scope>
    <source>
        <strain evidence="1">20141215</strain>
    </source>
</reference>
<evidence type="ECO:0000313" key="2">
    <source>
        <dbReference type="Proteomes" id="UP000297192"/>
    </source>
</evidence>
<dbReference type="Proteomes" id="UP000297192">
    <property type="component" value="Segment"/>
</dbReference>
<accession>A0A291B0U5</accession>
<organism evidence="1">
    <name type="scientific">Shrimp hemocyte iridescent virus</name>
    <dbReference type="NCBI Taxonomy" id="2039780"/>
    <lineage>
        <taxon>Viruses</taxon>
        <taxon>Varidnaviria</taxon>
        <taxon>Bamfordvirae</taxon>
        <taxon>Nucleocytoviricota</taxon>
        <taxon>Megaviricetes</taxon>
        <taxon>Pimascovirales</taxon>
        <taxon>Pimascovirales incertae sedis</taxon>
        <taxon>Iridoviridae</taxon>
        <taxon>Betairidovirinae</taxon>
        <taxon>Decapodiridovirus</taxon>
        <taxon>Decapodiridovirus litopenaeus1</taxon>
        <taxon>Decapod iridescent virus 1</taxon>
    </lineage>
</organism>
<sequence length="65" mass="7500">MSTTIVKKSKTIVKQVLSNKTDAEKTQLMGLLESTQKFPETKFALDRDDFSLLDVFQYIEMVKLK</sequence>
<evidence type="ECO:0000313" key="1">
    <source>
        <dbReference type="EMBL" id="ATE87110.1"/>
    </source>
</evidence>
<dbReference type="KEGG" id="vg:65099873"/>
<reference evidence="1" key="1">
    <citation type="journal article" date="2017" name="Arch. Virol.">
        <title>Complete genome sequence of shrimp hemocyte iridescent virus (SHIV) isolated from white leg shrimp, Litopenaeus vannamei.</title>
        <authorList>
            <person name="Qiu L."/>
            <person name="Chen M.M."/>
            <person name="Wang R.Y."/>
            <person name="Wan X.Y."/>
            <person name="Li C."/>
            <person name="Zhang Q.L."/>
            <person name="Dong X."/>
            <person name="Yang B."/>
            <person name="Xiang J.H."/>
            <person name="Huang J."/>
        </authorList>
    </citation>
    <scope>NUCLEOTIDE SEQUENCE [LARGE SCALE GENOMIC DNA]</scope>
    <source>
        <strain evidence="1">20141215</strain>
    </source>
</reference>
<keyword evidence="2" id="KW-1185">Reference proteome</keyword>